<dbReference type="SUPFAM" id="SSF50978">
    <property type="entry name" value="WD40 repeat-like"/>
    <property type="match status" value="1"/>
</dbReference>
<evidence type="ECO:0000256" key="3">
    <source>
        <dbReference type="PROSITE-ProRule" id="PRU00221"/>
    </source>
</evidence>
<dbReference type="Gene3D" id="2.130.10.10">
    <property type="entry name" value="YVTN repeat-like/Quinoprotein amine dehydrogenase"/>
    <property type="match status" value="5"/>
</dbReference>
<name>A0A8H3W8S5_9PEZI</name>
<feature type="compositionally biased region" description="Basic residues" evidence="4">
    <location>
        <begin position="1"/>
        <end position="11"/>
    </location>
</feature>
<evidence type="ECO:0000256" key="1">
    <source>
        <dbReference type="ARBA" id="ARBA00022574"/>
    </source>
</evidence>
<dbReference type="Gene3D" id="3.40.50.300">
    <property type="entry name" value="P-loop containing nucleotide triphosphate hydrolases"/>
    <property type="match status" value="1"/>
</dbReference>
<dbReference type="SUPFAM" id="SSF52540">
    <property type="entry name" value="P-loop containing nucleoside triphosphate hydrolases"/>
    <property type="match status" value="1"/>
</dbReference>
<dbReference type="PANTHER" id="PTHR10039">
    <property type="entry name" value="AMELOGENIN"/>
    <property type="match status" value="1"/>
</dbReference>
<dbReference type="InterPro" id="IPR036322">
    <property type="entry name" value="WD40_repeat_dom_sf"/>
</dbReference>
<feature type="domain" description="NACHT" evidence="5">
    <location>
        <begin position="441"/>
        <end position="583"/>
    </location>
</feature>
<evidence type="ECO:0000313" key="6">
    <source>
        <dbReference type="EMBL" id="KAF0320282.1"/>
    </source>
</evidence>
<keyword evidence="2" id="KW-0677">Repeat</keyword>
<evidence type="ECO:0000313" key="7">
    <source>
        <dbReference type="Proteomes" id="UP000434172"/>
    </source>
</evidence>
<proteinExistence type="predicted"/>
<evidence type="ECO:0000259" key="5">
    <source>
        <dbReference type="PROSITE" id="PS50837"/>
    </source>
</evidence>
<dbReference type="Pfam" id="PF00400">
    <property type="entry name" value="WD40"/>
    <property type="match status" value="3"/>
</dbReference>
<dbReference type="Pfam" id="PF24883">
    <property type="entry name" value="NPHP3_N"/>
    <property type="match status" value="1"/>
</dbReference>
<accession>A0A8H3W8S5</accession>
<dbReference type="PROSITE" id="PS50294">
    <property type="entry name" value="WD_REPEATS_REGION"/>
    <property type="match status" value="1"/>
</dbReference>
<dbReference type="PROSITE" id="PS50837">
    <property type="entry name" value="NACHT"/>
    <property type="match status" value="1"/>
</dbReference>
<dbReference type="InterPro" id="IPR027417">
    <property type="entry name" value="P-loop_NTPase"/>
</dbReference>
<feature type="repeat" description="WD" evidence="3">
    <location>
        <begin position="965"/>
        <end position="1006"/>
    </location>
</feature>
<organism evidence="6 7">
    <name type="scientific">Colletotrichum asianum</name>
    <dbReference type="NCBI Taxonomy" id="702518"/>
    <lineage>
        <taxon>Eukaryota</taxon>
        <taxon>Fungi</taxon>
        <taxon>Dikarya</taxon>
        <taxon>Ascomycota</taxon>
        <taxon>Pezizomycotina</taxon>
        <taxon>Sordariomycetes</taxon>
        <taxon>Hypocreomycetidae</taxon>
        <taxon>Glomerellales</taxon>
        <taxon>Glomerellaceae</taxon>
        <taxon>Colletotrichum</taxon>
        <taxon>Colletotrichum gloeosporioides species complex</taxon>
    </lineage>
</organism>
<dbReference type="InterPro" id="IPR011047">
    <property type="entry name" value="Quinoprotein_ADH-like_sf"/>
</dbReference>
<feature type="repeat" description="WD" evidence="3">
    <location>
        <begin position="1037"/>
        <end position="1068"/>
    </location>
</feature>
<feature type="region of interest" description="Disordered" evidence="4">
    <location>
        <begin position="1"/>
        <end position="82"/>
    </location>
</feature>
<feature type="compositionally biased region" description="Polar residues" evidence="4">
    <location>
        <begin position="36"/>
        <end position="47"/>
    </location>
</feature>
<dbReference type="Proteomes" id="UP000434172">
    <property type="component" value="Unassembled WGS sequence"/>
</dbReference>
<comment type="caution">
    <text evidence="6">The sequence shown here is derived from an EMBL/GenBank/DDBJ whole genome shotgun (WGS) entry which is preliminary data.</text>
</comment>
<dbReference type="EMBL" id="WOWK01000085">
    <property type="protein sequence ID" value="KAF0320282.1"/>
    <property type="molecule type" value="Genomic_DNA"/>
</dbReference>
<dbReference type="PROSITE" id="PS50082">
    <property type="entry name" value="WD_REPEATS_2"/>
    <property type="match status" value="3"/>
</dbReference>
<sequence>MAFKYWKRWRKDRKERDKSPRPLLPSGATDVPDHPTTASGPSQSSPQPERPNPPRVTLNAQTTPTISSGPHAPPTTVQIPNAPDASITSAAIDDGNLMSSAATLSSDSSPELLHPPAANPLPDLWNQAYDELEARESKVVQAYERLLSVQLNNENALVDEETENLVGGSAEDRVPQMKKLLDRGLQKTESSTAIYTKIKDGIDKVIPFKELITTATKASPEAAIVWVGVTFTIEILRNPFTEPGLNRAGITHVVSRIKWYCDLASLLLDPENIPQAQRPLQRLLESRILELYRELLLYQMKSICRYFKSKFANFWKDAIMLDNWQGQVDTIKAVEAALVQDIQTYDNQSIVAHLQQLSSTAQSQHMELEAVVSCIQEEIRKKAELTRLDAERDCLRDLRLTNPSHDRQRIVDAKGGLLRDSYTWVLESSEFNRWQKDVQSRRLWITGDPGKGKTMLMCGIIEELEKNPFKRLCYFFCQATLEKLNSAQGVLRGLIFHLAVTYPWLLSYVVAEHRNQGRALFEDHNAWQAMSDILRAMLSDPDLNEVLLLVDGLDECVTDQDKLLRLIDQLSDNPKVKLIIASRGLPALKKGLGDKTAQSTTLSLEINGDRVAAAVRVYIERKVWDLAQNSPFKGNPEIQKEVQNHLIANSQDTFLWVALVCKALGGLQIFTIDHVRKALQKSPSGLDELYKRMIDGVSESMDAKLCKDILAVTSVLQRPLSMKELFPILESGHDPESLEQAIGSCGCFLHLQNDFVYFVHQSAQDFLHNQELESFEIIFPRGLKDMQQTVSSRLLDVISKVLNRNIYNLEGPGVLKKDIVRPQTDPLASSGYCCLHWAHHVMKTDLAATMKDHGLVHKFLLNSFLHWIEAMALLNSMGEAIQAVQTLQRAHSAEQGLSTFIHDANRFLLYHRRVIEDAPLQLYASALLFSPEQSLVRNHFWHEAPEWMTMIADTGKTWGMNLQTMEGHKDLIWSLGYSPDGRWLVSGSRDGTLKLWDANSGSCVHMLGDHGKVENVEGISGGHFRPPHTRPAGALLVAFSPDSRSFFSVTENALVKLWDTETRNLLCEFEIKPGKIKATDVSTDGHSMAFYFPDGTIGLWNIETATPFCKVKNDFCEVDFDCKTDPALALCGQWLAAKPRASYSRPRGDCDASTDDTINIWNTSTGKLAQVVSIGGVSLDTVIRWSTDGQWLAAGVGEFPTVRDPGDGKIKIWQRGTGRVILELKAELPLEYTGSRLVTSMAFSAQSELLAASIGHHICIWNTMTPSSTACPTWSFMAHGDNASGEVHSLYFSSDSQCLVTAGPYTGKIKVWDLSWGADDASHAPATLVHFSDEYHFATYHSSIEEIRFWDLTTRRDALPVKFHQSDVAIITLSQDNQHLASANSAGEIAIWNTKSGNAPRKFRCFTDCKLETGILEKEDTSLAFLNSLQLAANFQGKINILSTSDGTIEQTLPDSDQFLVRITVSQDGRWLAYVSRGEGARQDVVKFWDLATSQCSSTASMAKHQSHITSLSFSSNCQQLAVTSSGLVLLWDLISGTCIRALKYMYTGDVLSTFDSRIETRLHTQFGFLNLGRPEFDPLGIASECKMDLQELESAKLGFESSLRLGHRIDGWEGIPPLERYGFDYGRFDGYGFEYVAGVWKELGWILLNGKRLLRIPVDYTPTLDTNRRITPVINGSILMWASRTGKLVRVHFAAQHDNLSSLDGIGIA</sequence>
<dbReference type="InterPro" id="IPR019775">
    <property type="entry name" value="WD40_repeat_CS"/>
</dbReference>
<dbReference type="OrthoDB" id="538223at2759"/>
<dbReference type="InterPro" id="IPR056884">
    <property type="entry name" value="NPHP3-like_N"/>
</dbReference>
<dbReference type="Pfam" id="PF17100">
    <property type="entry name" value="NACHT_N"/>
    <property type="match status" value="1"/>
</dbReference>
<dbReference type="InterPro" id="IPR015943">
    <property type="entry name" value="WD40/YVTN_repeat-like_dom_sf"/>
</dbReference>
<protein>
    <submittedName>
        <fullName evidence="6">Nacht and wd domain protein</fullName>
    </submittedName>
</protein>
<gene>
    <name evidence="6" type="ORF">GQ607_012544</name>
</gene>
<dbReference type="SUPFAM" id="SSF50998">
    <property type="entry name" value="Quinoprotein alcohol dehydrogenase-like"/>
    <property type="match status" value="1"/>
</dbReference>
<keyword evidence="7" id="KW-1185">Reference proteome</keyword>
<feature type="compositionally biased region" description="Polar residues" evidence="4">
    <location>
        <begin position="58"/>
        <end position="68"/>
    </location>
</feature>
<evidence type="ECO:0000256" key="4">
    <source>
        <dbReference type="SAM" id="MobiDB-lite"/>
    </source>
</evidence>
<keyword evidence="1 3" id="KW-0853">WD repeat</keyword>
<feature type="compositionally biased region" description="Low complexity" evidence="4">
    <location>
        <begin position="100"/>
        <end position="109"/>
    </location>
</feature>
<dbReference type="InterPro" id="IPR007111">
    <property type="entry name" value="NACHT_NTPase"/>
</dbReference>
<dbReference type="InterPro" id="IPR001680">
    <property type="entry name" value="WD40_rpt"/>
</dbReference>
<feature type="region of interest" description="Disordered" evidence="4">
    <location>
        <begin position="100"/>
        <end position="119"/>
    </location>
</feature>
<evidence type="ECO:0000256" key="2">
    <source>
        <dbReference type="ARBA" id="ARBA00022737"/>
    </source>
</evidence>
<feature type="repeat" description="WD" evidence="3">
    <location>
        <begin position="1361"/>
        <end position="1402"/>
    </location>
</feature>
<dbReference type="PROSITE" id="PS00678">
    <property type="entry name" value="WD_REPEATS_1"/>
    <property type="match status" value="1"/>
</dbReference>
<dbReference type="InterPro" id="IPR031359">
    <property type="entry name" value="NACHT_N"/>
</dbReference>
<dbReference type="SMART" id="SM00320">
    <property type="entry name" value="WD40"/>
    <property type="match status" value="8"/>
</dbReference>
<reference evidence="6 7" key="1">
    <citation type="submission" date="2019-12" db="EMBL/GenBank/DDBJ databases">
        <title>A genome sequence resource for the geographically widespread anthracnose pathogen Colletotrichum asianum.</title>
        <authorList>
            <person name="Meng Y."/>
        </authorList>
    </citation>
    <scope>NUCLEOTIDE SEQUENCE [LARGE SCALE GENOMIC DNA]</scope>
    <source>
        <strain evidence="6 7">ICMP 18580</strain>
    </source>
</reference>